<proteinExistence type="predicted"/>
<dbReference type="EMBL" id="JAAOAO010000577">
    <property type="protein sequence ID" value="KAF5536012.1"/>
    <property type="molecule type" value="Genomic_DNA"/>
</dbReference>
<sequence>MLEDKLQMVFEEYPFIAIHELALFRSLVSSIWPSRRPPGIAHMEEQLGTMQIRMDGNKFDESLYDQALVGAGPFVQATMSEVKIHVRDSQGYSSICMENMHEASRTLQMYSQQLSAIEFYREMALALLADCAELAEMLWENNAAMKEFDRTRYGELMLAARKGQDYIDQKLHESSAVDTTLDTDSGKTMTFIIHPTNVKLRELRQRFHIDLIPEYEESSPSGPQPKLVVNLQLI</sequence>
<evidence type="ECO:0000313" key="1">
    <source>
        <dbReference type="EMBL" id="KAF5536012.1"/>
    </source>
</evidence>
<dbReference type="AlphaFoldDB" id="A0A8H5IFH3"/>
<dbReference type="Proteomes" id="UP000574317">
    <property type="component" value="Unassembled WGS sequence"/>
</dbReference>
<name>A0A8H5IFH3_9HYPO</name>
<organism evidence="1 2">
    <name type="scientific">Fusarium napiforme</name>
    <dbReference type="NCBI Taxonomy" id="42672"/>
    <lineage>
        <taxon>Eukaryota</taxon>
        <taxon>Fungi</taxon>
        <taxon>Dikarya</taxon>
        <taxon>Ascomycota</taxon>
        <taxon>Pezizomycotina</taxon>
        <taxon>Sordariomycetes</taxon>
        <taxon>Hypocreomycetidae</taxon>
        <taxon>Hypocreales</taxon>
        <taxon>Nectriaceae</taxon>
        <taxon>Fusarium</taxon>
        <taxon>Fusarium fujikuroi species complex</taxon>
    </lineage>
</organism>
<accession>A0A8H5IFH3</accession>
<evidence type="ECO:0000313" key="2">
    <source>
        <dbReference type="Proteomes" id="UP000574317"/>
    </source>
</evidence>
<keyword evidence="2" id="KW-1185">Reference proteome</keyword>
<gene>
    <name evidence="1" type="ORF">FNAPI_11897</name>
</gene>
<comment type="caution">
    <text evidence="1">The sequence shown here is derived from an EMBL/GenBank/DDBJ whole genome shotgun (WGS) entry which is preliminary data.</text>
</comment>
<protein>
    <submittedName>
        <fullName evidence="1">Serine threonine phosphatase 6 regulatory ankyrin repeat subunit A</fullName>
    </submittedName>
</protein>
<reference evidence="1 2" key="1">
    <citation type="submission" date="2020-05" db="EMBL/GenBank/DDBJ databases">
        <title>Identification and distribution of gene clusters putatively required for synthesis of sphingolipid metabolism inhibitors in phylogenetically diverse species of the filamentous fungus Fusarium.</title>
        <authorList>
            <person name="Kim H.-S."/>
            <person name="Busman M."/>
            <person name="Brown D.W."/>
            <person name="Divon H."/>
            <person name="Uhlig S."/>
            <person name="Proctor R.H."/>
        </authorList>
    </citation>
    <scope>NUCLEOTIDE SEQUENCE [LARGE SCALE GENOMIC DNA]</scope>
    <source>
        <strain evidence="1 2">NRRL 25196</strain>
    </source>
</reference>